<dbReference type="GO" id="GO:0016810">
    <property type="term" value="F:hydrolase activity, acting on carbon-nitrogen (but not peptide) bonds"/>
    <property type="evidence" value="ECO:0007669"/>
    <property type="project" value="InterPro"/>
</dbReference>
<dbReference type="SUPFAM" id="SSF69304">
    <property type="entry name" value="Tricorn protease N-terminal domain"/>
    <property type="match status" value="1"/>
</dbReference>
<dbReference type="EMBL" id="UINC01000911">
    <property type="protein sequence ID" value="SUZ63226.1"/>
    <property type="molecule type" value="Genomic_DNA"/>
</dbReference>
<dbReference type="PANTHER" id="PTHR36842:SF1">
    <property type="entry name" value="PROTEIN TOLB"/>
    <property type="match status" value="1"/>
</dbReference>
<feature type="region of interest" description="Disordered" evidence="2">
    <location>
        <begin position="640"/>
        <end position="660"/>
    </location>
</feature>
<dbReference type="Gene3D" id="2.30.40.10">
    <property type="entry name" value="Urease, subunit C, domain 1"/>
    <property type="match status" value="2"/>
</dbReference>
<dbReference type="InterPro" id="IPR006680">
    <property type="entry name" value="Amidohydro-rel"/>
</dbReference>
<accession>A0A381P8F0</accession>
<evidence type="ECO:0000256" key="2">
    <source>
        <dbReference type="SAM" id="MobiDB-lite"/>
    </source>
</evidence>
<dbReference type="SUPFAM" id="SSF51556">
    <property type="entry name" value="Metallo-dependent hydrolases"/>
    <property type="match status" value="1"/>
</dbReference>
<dbReference type="PANTHER" id="PTHR36842">
    <property type="entry name" value="PROTEIN TOLB HOMOLOG"/>
    <property type="match status" value="1"/>
</dbReference>
<dbReference type="SUPFAM" id="SSF82171">
    <property type="entry name" value="DPP6 N-terminal domain-like"/>
    <property type="match status" value="1"/>
</dbReference>
<organism evidence="4">
    <name type="scientific">marine metagenome</name>
    <dbReference type="NCBI Taxonomy" id="408172"/>
    <lineage>
        <taxon>unclassified sequences</taxon>
        <taxon>metagenomes</taxon>
        <taxon>ecological metagenomes</taxon>
    </lineage>
</organism>
<proteinExistence type="inferred from homology"/>
<dbReference type="InterPro" id="IPR011659">
    <property type="entry name" value="WD40"/>
</dbReference>
<evidence type="ECO:0000259" key="3">
    <source>
        <dbReference type="Pfam" id="PF01979"/>
    </source>
</evidence>
<dbReference type="InterPro" id="IPR011059">
    <property type="entry name" value="Metal-dep_hydrolase_composite"/>
</dbReference>
<comment type="similarity">
    <text evidence="1">Belongs to the TolB family.</text>
</comment>
<sequence length="1094" mass="120282">MKLNILIAVVATLIIANGEAHALNLQEHADTLPDNTSDEAGLPLEGSRSVTINTNEGTWLSVDVHPDGRTLVFDLLGDLYTIPIEGGDATRITDGLAFDGQPRYSPQGNHIVFVSDRSGGENLWTLNLQSGDTIQITRGNEGSWLSPEWTPDGDYIVASKGKTRLGVVNLWMVHTDGGLGRALISEDDGLKTVGAAVSSDGRYIWHAVKNGRAWDYNAQFPQYQLAIYDRETGETFNRSSRYGSAFRPTLSPDGESLVYGTRHEDQTGLRIRDLNTGDERWLAYPVQRDDQESIADRDIYPGMSFTPDSREVVASYGGKIWRMPVDGSDAIEVPFRVHEEVAIGPLVEFDYPIEDSPTFPVRQIRDGVPSPNGQSLAFIALDDLYVMDHPDGEPTKLDDSSLTAAHPAWSPDGEWIAYVTWGASGGHIMKIQTEIGSQPIQVTAVPAQYQQPAWSSDGERIAALRTPARAFQESERAIGAETDIVWIPSSGGEATLVAPAKGRGNPHFVEGQDRIYLHHSANGLLSIRWDGTDEKSHLKVMGETQPGADAPNSSDLIKMAPNGGKALAELENNVYVVTVPVLGGEAPSISVADVDNAQFPARKITEIGAQFPAWSADGSEVHFFIGNAHFVYDLEAAEAFDDSPETTETEEESQEYTPTEHRVSIEAERDIPSGTVVLRGGQVITMNGGEVVEDADIVIRNNRIVAVGSRGSVTIPSGTEVIDVSGKTVLPGFVDTHSHMRPPQGLHKTQSWMYLANLAYGVTTTRDPQTSTTDVLSYSDLVRSGQMIGPRIYSTGPGIFGDYSQEKAIKSLDHAREIMRRYSEYYDTKTIKMYMSGNRQQRQWIIMAAREQGIMPTTEGGLMFKYDMTMVLDGYPGQEHSLPIAPIYSDVVDLFNGSRITYTPTLLVSYGGPWAENYFYSRENPHDDAKLQYFTTHAELDQKSRRRPGWFRDDEHVFIKHANGVKQIVEAGGRAGVGSHGQLQGLGYHWELWAMHGGVMEEIDALRVATILGAEAIGLDEDLGSIEAGKLADLVILDGNPLEDIRNTNTITHVMKNGRLYEGDTLNEVWPRQRTLEREDWVGVSLPNTQAGIR</sequence>
<feature type="domain" description="Amidohydrolase-related" evidence="3">
    <location>
        <begin position="962"/>
        <end position="1060"/>
    </location>
</feature>
<dbReference type="SUPFAM" id="SSF51338">
    <property type="entry name" value="Composite domain of metallo-dependent hydrolases"/>
    <property type="match status" value="1"/>
</dbReference>
<feature type="compositionally biased region" description="Acidic residues" evidence="2">
    <location>
        <begin position="640"/>
        <end position="654"/>
    </location>
</feature>
<dbReference type="Gene3D" id="3.20.20.140">
    <property type="entry name" value="Metal-dependent hydrolases"/>
    <property type="match status" value="1"/>
</dbReference>
<dbReference type="Pfam" id="PF07676">
    <property type="entry name" value="PD40"/>
    <property type="match status" value="2"/>
</dbReference>
<protein>
    <recommendedName>
        <fullName evidence="3">Amidohydrolase-related domain-containing protein</fullName>
    </recommendedName>
</protein>
<dbReference type="Gene3D" id="2.120.10.30">
    <property type="entry name" value="TolB, C-terminal domain"/>
    <property type="match status" value="3"/>
</dbReference>
<dbReference type="AlphaFoldDB" id="A0A381P8F0"/>
<dbReference type="Pfam" id="PF01979">
    <property type="entry name" value="Amidohydro_1"/>
    <property type="match status" value="1"/>
</dbReference>
<name>A0A381P8F0_9ZZZZ</name>
<dbReference type="InterPro" id="IPR011042">
    <property type="entry name" value="6-blade_b-propeller_TolB-like"/>
</dbReference>
<dbReference type="InterPro" id="IPR032466">
    <property type="entry name" value="Metal_Hydrolase"/>
</dbReference>
<evidence type="ECO:0000313" key="4">
    <source>
        <dbReference type="EMBL" id="SUZ63226.1"/>
    </source>
</evidence>
<gene>
    <name evidence="4" type="ORF">METZ01_LOCUS16080</name>
</gene>
<reference evidence="4" key="1">
    <citation type="submission" date="2018-05" db="EMBL/GenBank/DDBJ databases">
        <authorList>
            <person name="Lanie J.A."/>
            <person name="Ng W.-L."/>
            <person name="Kazmierczak K.M."/>
            <person name="Andrzejewski T.M."/>
            <person name="Davidsen T.M."/>
            <person name="Wayne K.J."/>
            <person name="Tettelin H."/>
            <person name="Glass J.I."/>
            <person name="Rusch D."/>
            <person name="Podicherti R."/>
            <person name="Tsui H.-C.T."/>
            <person name="Winkler M.E."/>
        </authorList>
    </citation>
    <scope>NUCLEOTIDE SEQUENCE</scope>
</reference>
<evidence type="ECO:0000256" key="1">
    <source>
        <dbReference type="ARBA" id="ARBA00009820"/>
    </source>
</evidence>